<dbReference type="SUPFAM" id="SSF53448">
    <property type="entry name" value="Nucleotide-diphospho-sugar transferases"/>
    <property type="match status" value="1"/>
</dbReference>
<dbReference type="AlphaFoldDB" id="A0A061S2M6"/>
<evidence type="ECO:0000313" key="2">
    <source>
        <dbReference type="EMBL" id="JAC77264.1"/>
    </source>
</evidence>
<evidence type="ECO:0000256" key="1">
    <source>
        <dbReference type="SAM" id="SignalP"/>
    </source>
</evidence>
<keyword evidence="1" id="KW-0732">Signal</keyword>
<proteinExistence type="predicted"/>
<reference evidence="2" key="1">
    <citation type="submission" date="2014-05" db="EMBL/GenBank/DDBJ databases">
        <title>The transcriptome of the halophilic microalga Tetraselmis sp. GSL018 isolated from the Great Salt Lake, Utah.</title>
        <authorList>
            <person name="Jinkerson R.E."/>
            <person name="D'Adamo S."/>
            <person name="Posewitz M.C."/>
        </authorList>
    </citation>
    <scope>NUCLEOTIDE SEQUENCE</scope>
    <source>
        <strain evidence="2">GSL018</strain>
    </source>
</reference>
<dbReference type="Gene3D" id="3.90.550.10">
    <property type="entry name" value="Spore Coat Polysaccharide Biosynthesis Protein SpsA, Chain A"/>
    <property type="match status" value="1"/>
</dbReference>
<dbReference type="EMBL" id="GBEZ01008267">
    <property type="protein sequence ID" value="JAC77264.1"/>
    <property type="molecule type" value="Transcribed_RNA"/>
</dbReference>
<feature type="chain" id="PRO_5030002228" description="Glycosyltransferase 2-like domain-containing protein" evidence="1">
    <location>
        <begin position="21"/>
        <end position="785"/>
    </location>
</feature>
<dbReference type="CDD" id="cd00761">
    <property type="entry name" value="Glyco_tranf_GTA_type"/>
    <property type="match status" value="1"/>
</dbReference>
<accession>A0A061S2M6</accession>
<gene>
    <name evidence="2" type="ORF">TSPGSL018_18142</name>
</gene>
<sequence length="785" mass="88796">MLVNMRSAIVLIVWLAAGQAQQTGLTSNDCKAYTYREVPARRSKGQLNCSSSSHRDWSRVAIVAHEPYARSLLQDLPSRFLKRVEVLVHKICTVDEPAELIESLSGPNHFIVFSHIGEGNHTIPGEDKPVITSAEVFNRLVMMANADVVILAMKEDILHVNEEMVNAAARIFSSYPNLGMLGTSTGYTTGGWIPATPELQYVAAVEMGPIIVRRSAFLEVGMIDCLAEKCHQEAIHSLSLRMLLSGRRIGLMSFPNKDGIIAERVSKGAPHPKAKCDTTGVEGLLQKAVLKYWKLFRPQAFTPKYSMDVDGTSDAPVPLEPLTQCMPVLCANDIETAVLIQYFKRPEEISIMLRGLYRSLHRDPSVSLNQIEVILNDDSRTDYGVLRRRMALFPRSWLIFGADTHEIRAYNRMAKFSTAKYLVFAQDDDAPTSSDAVRWHEQFARLFAEFPKLQFLGSHRGRLDFGLLVDGRTNQISGPKFGTVSDTGRRINYRPISFYAPESGLPFMFAYKINAGPLFAHRLNFLHSGMFHTDLSCPGKPGIGFDFEFSVRTWSLGWQVGLFSANWTGHIGSSTESGTRKNQEAWHERRRMELRNNGMLYEMYSDYHHMEGTRLATESLGLLAKGEGAYKIHGDEHVRWTMTFLKSFQFSLYCNLLGYRDLVEQALGVCCKELIVPEEPGEPRRSHNPDEYQCVAKPHKWKSRTEASRSYLKTNGYWFDDEEEWTVLPWHINGDMMKSFLHAAARNETHGPGCEWSEETEHLVQSLLSKEELSKSFIGNARMEM</sequence>
<evidence type="ECO:0008006" key="3">
    <source>
        <dbReference type="Google" id="ProtNLM"/>
    </source>
</evidence>
<protein>
    <recommendedName>
        <fullName evidence="3">Glycosyltransferase 2-like domain-containing protein</fullName>
    </recommendedName>
</protein>
<name>A0A061S2M6_9CHLO</name>
<dbReference type="InterPro" id="IPR029044">
    <property type="entry name" value="Nucleotide-diphossugar_trans"/>
</dbReference>
<organism evidence="2">
    <name type="scientific">Tetraselmis sp. GSL018</name>
    <dbReference type="NCBI Taxonomy" id="582737"/>
    <lineage>
        <taxon>Eukaryota</taxon>
        <taxon>Viridiplantae</taxon>
        <taxon>Chlorophyta</taxon>
        <taxon>core chlorophytes</taxon>
        <taxon>Chlorodendrophyceae</taxon>
        <taxon>Chlorodendrales</taxon>
        <taxon>Chlorodendraceae</taxon>
        <taxon>Tetraselmis</taxon>
    </lineage>
</organism>
<feature type="signal peptide" evidence="1">
    <location>
        <begin position="1"/>
        <end position="20"/>
    </location>
</feature>